<dbReference type="SUPFAM" id="SSF53822">
    <property type="entry name" value="Periplasmic binding protein-like I"/>
    <property type="match status" value="1"/>
</dbReference>
<evidence type="ECO:0000256" key="1">
    <source>
        <dbReference type="ARBA" id="ARBA00023015"/>
    </source>
</evidence>
<evidence type="ECO:0000256" key="3">
    <source>
        <dbReference type="ARBA" id="ARBA00023163"/>
    </source>
</evidence>
<dbReference type="RefSeq" id="WP_022293373.1">
    <property type="nucleotide sequence ID" value="NZ_CVRQ01000014.1"/>
</dbReference>
<dbReference type="PANTHER" id="PTHR30146:SF109">
    <property type="entry name" value="HTH-TYPE TRANSCRIPTIONAL REGULATOR GALS"/>
    <property type="match status" value="1"/>
</dbReference>
<dbReference type="EMBL" id="QSFZ01000001">
    <property type="protein sequence ID" value="RHA94538.1"/>
    <property type="molecule type" value="Genomic_DNA"/>
</dbReference>
<name>A0A0M6WHX0_9FIRM</name>
<keyword evidence="3" id="KW-0804">Transcription</keyword>
<sequence>MSNNITISDVAEALGVSKTTVSRAISGKGRIGAATRKRVLEYIQEHDYKPNVIARGLAQSKTFNICVVMPGDYALVDLPFFQEAIMGIQEIAGMMEYDLLLCIGSGNDMAGLRRIIQNHKVDGVVLLRTMVDDPQVTFLQERRIPFVTAGSCKYKDVKQIDHDHRSACRELTSIMLMRGMKNMALLGGREDIVVNQTRYAGVVDAHEQFGKKINDNLVFLNLEGKAYVEKAVDDAIDRGCDCLLCMDDAVCAQAMRRLRERHIKVPQQVKVASFYNSSVLENNVPSITSLSFDSKELGARACKNLLRQIEGEETENRTLLPYEVVLKESTQ</sequence>
<dbReference type="InterPro" id="IPR028082">
    <property type="entry name" value="Peripla_BP_I"/>
</dbReference>
<reference evidence="7 9" key="3">
    <citation type="submission" date="2018-08" db="EMBL/GenBank/DDBJ databases">
        <title>A genome reference for cultivated species of the human gut microbiota.</title>
        <authorList>
            <person name="Zou Y."/>
            <person name="Xue W."/>
            <person name="Luo G."/>
        </authorList>
    </citation>
    <scope>NUCLEOTIDE SEQUENCE [LARGE SCALE GENOMIC DNA]</scope>
    <source>
        <strain evidence="7 9">AM42-17AT</strain>
    </source>
</reference>
<dbReference type="CDD" id="cd01392">
    <property type="entry name" value="HTH_LacI"/>
    <property type="match status" value="1"/>
</dbReference>
<dbReference type="PROSITE" id="PS50943">
    <property type="entry name" value="HTH_CROC1"/>
    <property type="match status" value="1"/>
</dbReference>
<keyword evidence="1" id="KW-0805">Transcription regulation</keyword>
<feature type="domain" description="HTH lacI-type" evidence="4">
    <location>
        <begin position="5"/>
        <end position="59"/>
    </location>
</feature>
<keyword evidence="8" id="KW-1185">Reference proteome</keyword>
<dbReference type="Proteomes" id="UP000049472">
    <property type="component" value="Unassembled WGS sequence"/>
</dbReference>
<dbReference type="GO" id="GO:0000976">
    <property type="term" value="F:transcription cis-regulatory region binding"/>
    <property type="evidence" value="ECO:0007669"/>
    <property type="project" value="TreeGrafter"/>
</dbReference>
<dbReference type="Pfam" id="PF13377">
    <property type="entry name" value="Peripla_BP_3"/>
    <property type="match status" value="1"/>
</dbReference>
<evidence type="ECO:0000259" key="5">
    <source>
        <dbReference type="PROSITE" id="PS50943"/>
    </source>
</evidence>
<dbReference type="Pfam" id="PF00356">
    <property type="entry name" value="LacI"/>
    <property type="match status" value="1"/>
</dbReference>
<dbReference type="EMBL" id="CVRQ01000014">
    <property type="protein sequence ID" value="CRL34989.1"/>
    <property type="molecule type" value="Genomic_DNA"/>
</dbReference>
<dbReference type="PANTHER" id="PTHR30146">
    <property type="entry name" value="LACI-RELATED TRANSCRIPTIONAL REPRESSOR"/>
    <property type="match status" value="1"/>
</dbReference>
<protein>
    <submittedName>
        <fullName evidence="6">Alanine racemase</fullName>
    </submittedName>
    <submittedName>
        <fullName evidence="7">LacI family transcriptional regulator</fullName>
    </submittedName>
</protein>
<dbReference type="InterPro" id="IPR000843">
    <property type="entry name" value="HTH_LacI"/>
</dbReference>
<evidence type="ECO:0000313" key="9">
    <source>
        <dbReference type="Proteomes" id="UP000286220"/>
    </source>
</evidence>
<dbReference type="InterPro" id="IPR046335">
    <property type="entry name" value="LacI/GalR-like_sensor"/>
</dbReference>
<accession>A0A0M6WHX0</accession>
<organism evidence="6 8">
    <name type="scientific">Agathobacter rectalis</name>
    <dbReference type="NCBI Taxonomy" id="39491"/>
    <lineage>
        <taxon>Bacteria</taxon>
        <taxon>Bacillati</taxon>
        <taxon>Bacillota</taxon>
        <taxon>Clostridia</taxon>
        <taxon>Lachnospirales</taxon>
        <taxon>Lachnospiraceae</taxon>
        <taxon>Agathobacter</taxon>
    </lineage>
</organism>
<feature type="domain" description="HTH cro/C1-type" evidence="5">
    <location>
        <begin position="2"/>
        <end position="49"/>
    </location>
</feature>
<evidence type="ECO:0000256" key="2">
    <source>
        <dbReference type="ARBA" id="ARBA00023125"/>
    </source>
</evidence>
<dbReference type="InterPro" id="IPR001387">
    <property type="entry name" value="Cro/C1-type_HTH"/>
</dbReference>
<reference evidence="6" key="2">
    <citation type="submission" date="2015-05" db="EMBL/GenBank/DDBJ databases">
        <authorList>
            <person name="Wang D.B."/>
            <person name="Wang M."/>
        </authorList>
    </citation>
    <scope>NUCLEOTIDE SEQUENCE [LARGE SCALE GENOMIC DNA]</scope>
    <source>
        <strain evidence="6">T1-815</strain>
    </source>
</reference>
<gene>
    <name evidence="7" type="ORF">DW912_00280</name>
    <name evidence="6" type="ORF">T1815_09721</name>
</gene>
<reference evidence="8" key="1">
    <citation type="submission" date="2015-05" db="EMBL/GenBank/DDBJ databases">
        <authorList>
            <consortium name="Pathogen Informatics"/>
        </authorList>
    </citation>
    <scope>NUCLEOTIDE SEQUENCE [LARGE SCALE GENOMIC DNA]</scope>
    <source>
        <strain evidence="8">T1-815</strain>
    </source>
</reference>
<dbReference type="GO" id="GO:0003700">
    <property type="term" value="F:DNA-binding transcription factor activity"/>
    <property type="evidence" value="ECO:0007669"/>
    <property type="project" value="TreeGrafter"/>
</dbReference>
<dbReference type="Gene3D" id="1.10.260.40">
    <property type="entry name" value="lambda repressor-like DNA-binding domains"/>
    <property type="match status" value="1"/>
</dbReference>
<dbReference type="SUPFAM" id="SSF47413">
    <property type="entry name" value="lambda repressor-like DNA-binding domains"/>
    <property type="match status" value="1"/>
</dbReference>
<keyword evidence="2" id="KW-0238">DNA-binding</keyword>
<evidence type="ECO:0000313" key="6">
    <source>
        <dbReference type="EMBL" id="CRL34989.1"/>
    </source>
</evidence>
<dbReference type="SMART" id="SM00354">
    <property type="entry name" value="HTH_LACI"/>
    <property type="match status" value="1"/>
</dbReference>
<dbReference type="Gene3D" id="3.40.50.2300">
    <property type="match status" value="2"/>
</dbReference>
<evidence type="ECO:0000313" key="7">
    <source>
        <dbReference type="EMBL" id="RHA94538.1"/>
    </source>
</evidence>
<proteinExistence type="predicted"/>
<evidence type="ECO:0000259" key="4">
    <source>
        <dbReference type="PROSITE" id="PS50932"/>
    </source>
</evidence>
<evidence type="ECO:0000313" key="8">
    <source>
        <dbReference type="Proteomes" id="UP000049472"/>
    </source>
</evidence>
<dbReference type="Proteomes" id="UP000286220">
    <property type="component" value="Unassembled WGS sequence"/>
</dbReference>
<dbReference type="InterPro" id="IPR010982">
    <property type="entry name" value="Lambda_DNA-bd_dom_sf"/>
</dbReference>
<dbReference type="AlphaFoldDB" id="A0A0M6WHX0"/>
<dbReference type="PROSITE" id="PS50932">
    <property type="entry name" value="HTH_LACI_2"/>
    <property type="match status" value="1"/>
</dbReference>